<dbReference type="Proteomes" id="UP000292459">
    <property type="component" value="Unassembled WGS sequence"/>
</dbReference>
<comment type="caution">
    <text evidence="3">The sequence shown here is derived from an EMBL/GenBank/DDBJ whole genome shotgun (WGS) entry which is preliminary data.</text>
</comment>
<evidence type="ECO:0000313" key="4">
    <source>
        <dbReference type="Proteomes" id="UP000292459"/>
    </source>
</evidence>
<dbReference type="InterPro" id="IPR036629">
    <property type="entry name" value="YjbJ_sf"/>
</dbReference>
<organism evidence="3 4">
    <name type="scientific">Leptolyngbya iicbica LK</name>
    <dbReference type="NCBI Taxonomy" id="2294035"/>
    <lineage>
        <taxon>Bacteria</taxon>
        <taxon>Bacillati</taxon>
        <taxon>Cyanobacteriota</taxon>
        <taxon>Cyanophyceae</taxon>
        <taxon>Leptolyngbyales</taxon>
        <taxon>Leptolyngbyaceae</taxon>
        <taxon>Leptolyngbya group</taxon>
        <taxon>Leptolyngbya</taxon>
        <taxon>Leptolyngbya iicbica</taxon>
    </lineage>
</organism>
<proteinExistence type="predicted"/>
<evidence type="ECO:0000256" key="2">
    <source>
        <dbReference type="SAM" id="SignalP"/>
    </source>
</evidence>
<feature type="chain" id="PRO_5020327505" description="CsbD family protein" evidence="2">
    <location>
        <begin position="38"/>
        <end position="129"/>
    </location>
</feature>
<evidence type="ECO:0000313" key="3">
    <source>
        <dbReference type="EMBL" id="RZM78660.1"/>
    </source>
</evidence>
<name>A0A4Q7E6B8_9CYAN</name>
<protein>
    <recommendedName>
        <fullName evidence="5">CsbD family protein</fullName>
    </recommendedName>
</protein>
<evidence type="ECO:0000256" key="1">
    <source>
        <dbReference type="SAM" id="MobiDB-lite"/>
    </source>
</evidence>
<dbReference type="SUPFAM" id="SSF69047">
    <property type="entry name" value="Hypothetical protein YjbJ"/>
    <property type="match status" value="1"/>
</dbReference>
<dbReference type="AlphaFoldDB" id="A0A4Q7E6B8"/>
<accession>A0A4Q7E6B8</accession>
<keyword evidence="2" id="KW-0732">Signal</keyword>
<sequence length="129" mass="13965">MQLIFSYERIKKVLIVCTLAIAASCSLLLGWGTPAYAGTDAADVIQDRAEQEFDRMAGEGSVNQIKGKAREDLGRVQRQFGDDIEGAAQQAKGKAQKDIGRTQAAADQAADAAQERAENVVDKVKDFFD</sequence>
<dbReference type="RefSeq" id="WP_052288599.1">
    <property type="nucleotide sequence ID" value="NZ_QVFV01000002.1"/>
</dbReference>
<evidence type="ECO:0008006" key="5">
    <source>
        <dbReference type="Google" id="ProtNLM"/>
    </source>
</evidence>
<reference evidence="3 4" key="1">
    <citation type="submission" date="2018-11" db="EMBL/GenBank/DDBJ databases">
        <title>Whole genome sequencing of an environmental sample.</title>
        <authorList>
            <person name="Sarangi A.N."/>
            <person name="Singh D."/>
            <person name="Tripathy S."/>
        </authorList>
    </citation>
    <scope>NUCLEOTIDE SEQUENCE [LARGE SCALE GENOMIC DNA]</scope>
    <source>
        <strain evidence="3 4">Lakshadweep</strain>
    </source>
</reference>
<dbReference type="EMBL" id="QVFV01000002">
    <property type="protein sequence ID" value="RZM78660.1"/>
    <property type="molecule type" value="Genomic_DNA"/>
</dbReference>
<keyword evidence="4" id="KW-1185">Reference proteome</keyword>
<feature type="signal peptide" evidence="2">
    <location>
        <begin position="1"/>
        <end position="37"/>
    </location>
</feature>
<feature type="region of interest" description="Disordered" evidence="1">
    <location>
        <begin position="91"/>
        <end position="111"/>
    </location>
</feature>
<gene>
    <name evidence="3" type="ORF">DYY88_07600</name>
</gene>